<dbReference type="SUPFAM" id="SSF52141">
    <property type="entry name" value="Uracil-DNA glycosylase-like"/>
    <property type="match status" value="1"/>
</dbReference>
<dbReference type="GO" id="GO:0051539">
    <property type="term" value="F:4 iron, 4 sulfur cluster binding"/>
    <property type="evidence" value="ECO:0007669"/>
    <property type="project" value="UniProtKB-KW"/>
</dbReference>
<comment type="similarity">
    <text evidence="8">Belongs to the uracil-DNA glycosylase (UDG) superfamily. Type 5 (UDGb) family.</text>
</comment>
<evidence type="ECO:0000256" key="7">
    <source>
        <dbReference type="ARBA" id="ARBA00023204"/>
    </source>
</evidence>
<dbReference type="RefSeq" id="WP_183319749.1">
    <property type="nucleotide sequence ID" value="NZ_JACHVQ010000001.1"/>
</dbReference>
<dbReference type="Proteomes" id="UP000559182">
    <property type="component" value="Unassembled WGS sequence"/>
</dbReference>
<dbReference type="AlphaFoldDB" id="A0A839N773"/>
<feature type="compositionally biased region" description="Basic and acidic residues" evidence="10">
    <location>
        <begin position="1"/>
        <end position="11"/>
    </location>
</feature>
<feature type="domain" description="Uracil-DNA glycosylase-like" evidence="11">
    <location>
        <begin position="99"/>
        <end position="275"/>
    </location>
</feature>
<accession>A0A839N773</accession>
<proteinExistence type="inferred from homology"/>
<dbReference type="InterPro" id="IPR036895">
    <property type="entry name" value="Uracil-DNA_glycosylase-like_sf"/>
</dbReference>
<evidence type="ECO:0000256" key="3">
    <source>
        <dbReference type="ARBA" id="ARBA00022763"/>
    </source>
</evidence>
<keyword evidence="6" id="KW-0411">Iron-sulfur</keyword>
<keyword evidence="2" id="KW-0479">Metal-binding</keyword>
<evidence type="ECO:0000256" key="10">
    <source>
        <dbReference type="SAM" id="MobiDB-lite"/>
    </source>
</evidence>
<keyword evidence="13" id="KW-1185">Reference proteome</keyword>
<reference evidence="12 13" key="1">
    <citation type="submission" date="2020-08" db="EMBL/GenBank/DDBJ databases">
        <title>Sequencing the genomes of 1000 actinobacteria strains.</title>
        <authorList>
            <person name="Klenk H.-P."/>
        </authorList>
    </citation>
    <scope>NUCLEOTIDE SEQUENCE [LARGE SCALE GENOMIC DNA]</scope>
    <source>
        <strain evidence="12 13">DSM 105369</strain>
    </source>
</reference>
<dbReference type="Pfam" id="PF03167">
    <property type="entry name" value="UDG"/>
    <property type="match status" value="1"/>
</dbReference>
<dbReference type="GO" id="GO:0046872">
    <property type="term" value="F:metal ion binding"/>
    <property type="evidence" value="ECO:0007669"/>
    <property type="project" value="UniProtKB-KW"/>
</dbReference>
<dbReference type="GO" id="GO:0033958">
    <property type="term" value="F:DNA-deoxyinosine glycosylase activity"/>
    <property type="evidence" value="ECO:0007669"/>
    <property type="project" value="InterPro"/>
</dbReference>
<gene>
    <name evidence="12" type="ORF">FHU39_001470</name>
</gene>
<evidence type="ECO:0000313" key="13">
    <source>
        <dbReference type="Proteomes" id="UP000559182"/>
    </source>
</evidence>
<comment type="caution">
    <text evidence="12">The sequence shown here is derived from an EMBL/GenBank/DDBJ whole genome shotgun (WGS) entry which is preliminary data.</text>
</comment>
<protein>
    <recommendedName>
        <fullName evidence="9">Type-5 uracil-DNA glycosylase</fullName>
    </recommendedName>
</protein>
<evidence type="ECO:0000256" key="2">
    <source>
        <dbReference type="ARBA" id="ARBA00022723"/>
    </source>
</evidence>
<dbReference type="GO" id="GO:0004844">
    <property type="term" value="F:uracil DNA N-glycosylase activity"/>
    <property type="evidence" value="ECO:0007669"/>
    <property type="project" value="InterPro"/>
</dbReference>
<dbReference type="InterPro" id="IPR005122">
    <property type="entry name" value="Uracil-DNA_glycosylase-like"/>
</dbReference>
<dbReference type="PANTHER" id="PTHR33693:SF3">
    <property type="entry name" value="TYPE-5 URACIL-DNA GLYCOSYLASE"/>
    <property type="match status" value="1"/>
</dbReference>
<evidence type="ECO:0000256" key="8">
    <source>
        <dbReference type="ARBA" id="ARBA00023779"/>
    </source>
</evidence>
<evidence type="ECO:0000256" key="9">
    <source>
        <dbReference type="ARBA" id="ARBA00023887"/>
    </source>
</evidence>
<dbReference type="EMBL" id="JACHVQ010000001">
    <property type="protein sequence ID" value="MBB2891486.1"/>
    <property type="molecule type" value="Genomic_DNA"/>
</dbReference>
<dbReference type="PANTHER" id="PTHR33693">
    <property type="entry name" value="TYPE-5 URACIL-DNA GLYCOSYLASE"/>
    <property type="match status" value="1"/>
</dbReference>
<evidence type="ECO:0000259" key="11">
    <source>
        <dbReference type="SMART" id="SM00986"/>
    </source>
</evidence>
<dbReference type="SMART" id="SM00986">
    <property type="entry name" value="UDG"/>
    <property type="match status" value="1"/>
</dbReference>
<evidence type="ECO:0000313" key="12">
    <source>
        <dbReference type="EMBL" id="MBB2891486.1"/>
    </source>
</evidence>
<keyword evidence="3" id="KW-0227">DNA damage</keyword>
<feature type="region of interest" description="Disordered" evidence="10">
    <location>
        <begin position="1"/>
        <end position="40"/>
    </location>
</feature>
<keyword evidence="5" id="KW-0408">Iron</keyword>
<evidence type="ECO:0000256" key="1">
    <source>
        <dbReference type="ARBA" id="ARBA00022485"/>
    </source>
</evidence>
<dbReference type="SMART" id="SM00987">
    <property type="entry name" value="UreE_C"/>
    <property type="match status" value="1"/>
</dbReference>
<dbReference type="Gene3D" id="3.40.470.10">
    <property type="entry name" value="Uracil-DNA glycosylase-like domain"/>
    <property type="match status" value="1"/>
</dbReference>
<keyword evidence="7" id="KW-0234">DNA repair</keyword>
<dbReference type="GO" id="GO:0006284">
    <property type="term" value="P:base-excision repair"/>
    <property type="evidence" value="ECO:0007669"/>
    <property type="project" value="InterPro"/>
</dbReference>
<keyword evidence="1" id="KW-0004">4Fe-4S</keyword>
<keyword evidence="4" id="KW-0378">Hydrolase</keyword>
<evidence type="ECO:0000256" key="4">
    <source>
        <dbReference type="ARBA" id="ARBA00022801"/>
    </source>
</evidence>
<dbReference type="InterPro" id="IPR044147">
    <property type="entry name" value="UdgB-like"/>
</dbReference>
<organism evidence="12 13">
    <name type="scientific">Flexivirga oryzae</name>
    <dbReference type="NCBI Taxonomy" id="1794944"/>
    <lineage>
        <taxon>Bacteria</taxon>
        <taxon>Bacillati</taxon>
        <taxon>Actinomycetota</taxon>
        <taxon>Actinomycetes</taxon>
        <taxon>Micrococcales</taxon>
        <taxon>Dermacoccaceae</taxon>
        <taxon>Flexivirga</taxon>
    </lineage>
</organism>
<evidence type="ECO:0000256" key="5">
    <source>
        <dbReference type="ARBA" id="ARBA00023004"/>
    </source>
</evidence>
<sequence>MTSAEMRRDPHPLTGQPFESPVPAGTGWPGDRATGDTPVAGTPAAVRRLARSAGTIDELDARISVCRACPRLVAWREEVATTGRRRSFAQEPYWGRPVPAFGDVDATRLIVGLAPAANGANRTGRMFTGDRSGDWLFAALHRAGFANQPSSMSAGDGLQLRGIRITAPVRCAPPANKPTTAEKATCAPWLERELQLSADTLRVILTLGGIGWDTTISTARTLGWEVPRPKPKFGHGARATLLTPNGPVELVGCYHVSQQNTFTGRLTESMLDDVLALVRELG</sequence>
<dbReference type="CDD" id="cd10031">
    <property type="entry name" value="UDG-F5_TTUDGB_like"/>
    <property type="match status" value="1"/>
</dbReference>
<name>A0A839N773_9MICO</name>
<evidence type="ECO:0000256" key="6">
    <source>
        <dbReference type="ARBA" id="ARBA00023014"/>
    </source>
</evidence>
<dbReference type="InterPro" id="IPR051536">
    <property type="entry name" value="UDG_Type-4/5"/>
</dbReference>